<evidence type="ECO:0000313" key="3">
    <source>
        <dbReference type="Proteomes" id="UP001465668"/>
    </source>
</evidence>
<feature type="domain" description="Peptide N-acetyl-beta-D-glucosaminyl asparaginase amidase A N-terminal" evidence="1">
    <location>
        <begin position="98"/>
        <end position="422"/>
    </location>
</feature>
<dbReference type="Proteomes" id="UP001465668">
    <property type="component" value="Unassembled WGS sequence"/>
</dbReference>
<dbReference type="PANTHER" id="PTHR31104">
    <property type="entry name" value="PEPTIDE-N4-(N-ACETYL-BETA-GLUCOSAMINYL)ASPARAGINE AMIDASE A PROTEIN"/>
    <property type="match status" value="1"/>
</dbReference>
<dbReference type="InterPro" id="IPR056948">
    <property type="entry name" value="PNGaseA_N"/>
</dbReference>
<sequence>MTKHHRGLDDNNEVGFLGLYFNPCSSWLVPLPTRRLLWASSIKMLSTVIFLLLVAGAQALDQVRSGRNIPQRQFHSAYTNDTTDGLLEVIQPYVPPRKSLKNPACRQIIVEHVFENSYGAPFVGSYSPPGNCTFTTTILNLSVTSDGRQYDRLALLYLGDNEIWRTSTAMPIRSGIHWSYQKDVSIFHSLFSVEQKLILSLDNVIQGDLYTGAYNITIEALYFNDVYSAGFTPAEMIYPISKLASADNTTSVFSLPDDSGNVNLTLPRNIKQAVVSIIASGNGAEEFWFTNVPNDYTNTFPSPLGTLSGYGQFREVQLLIDGQLAGVEWPFPILFSGGVDPGAWRPIVGIDTYDLPTFEIDITPWLSILCDGQQHEFQLKVVSFDDYAEDKIGTVGSNWYVAGSIFVWLDETVDQTKAGAITISTPAPVFEYLPVLGTTTSDNGTVTNSSFWFSLAAGRRLSISSTLETTYGNVTVSWDQNISFLSIQNLTNEALNQSTSMITQGNYSGSVSNIVSNYQYPLNLYSSYDVSADGAVTNPGSVFCMVDRSLLTDGILLLPFMSGLIVGDETHSTRQNVTSMYYWNDTIVEGTGDNNTCDGAAWLSFSGAPGTEAGVTEFAQYLQELDDAWVENKSSWSTIAVPSTEPLPYVEGKPEL</sequence>
<name>A0ABR2XU01_9PEZI</name>
<protein>
    <submittedName>
        <fullName evidence="2">Peptide N-acetyl-beta-D-glucosaminyl asparaginase amidase A-domain-containing protein</fullName>
    </submittedName>
</protein>
<accession>A0ABR2XU01</accession>
<dbReference type="Pfam" id="PF25156">
    <property type="entry name" value="PNGase_A_C"/>
    <property type="match status" value="1"/>
</dbReference>
<evidence type="ECO:0000259" key="1">
    <source>
        <dbReference type="Pfam" id="PF12222"/>
    </source>
</evidence>
<organism evidence="2 3">
    <name type="scientific">Seiridium cardinale</name>
    <dbReference type="NCBI Taxonomy" id="138064"/>
    <lineage>
        <taxon>Eukaryota</taxon>
        <taxon>Fungi</taxon>
        <taxon>Dikarya</taxon>
        <taxon>Ascomycota</taxon>
        <taxon>Pezizomycotina</taxon>
        <taxon>Sordariomycetes</taxon>
        <taxon>Xylariomycetidae</taxon>
        <taxon>Amphisphaeriales</taxon>
        <taxon>Sporocadaceae</taxon>
        <taxon>Seiridium</taxon>
    </lineage>
</organism>
<comment type="caution">
    <text evidence="2">The sequence shown here is derived from an EMBL/GenBank/DDBJ whole genome shotgun (WGS) entry which is preliminary data.</text>
</comment>
<proteinExistence type="predicted"/>
<dbReference type="EMBL" id="JARVKM010000023">
    <property type="protein sequence ID" value="KAK9777086.1"/>
    <property type="molecule type" value="Genomic_DNA"/>
</dbReference>
<evidence type="ECO:0000313" key="2">
    <source>
        <dbReference type="EMBL" id="KAK9777086.1"/>
    </source>
</evidence>
<dbReference type="Pfam" id="PF12222">
    <property type="entry name" value="PNGaseA"/>
    <property type="match status" value="1"/>
</dbReference>
<keyword evidence="3" id="KW-1185">Reference proteome</keyword>
<reference evidence="2 3" key="1">
    <citation type="submission" date="2024-02" db="EMBL/GenBank/DDBJ databases">
        <title>First draft genome assembly of two strains of Seiridium cardinale.</title>
        <authorList>
            <person name="Emiliani G."/>
            <person name="Scali E."/>
        </authorList>
    </citation>
    <scope>NUCLEOTIDE SEQUENCE [LARGE SCALE GENOMIC DNA]</scope>
    <source>
        <strain evidence="2 3">BM-138-000479</strain>
    </source>
</reference>
<dbReference type="InterPro" id="IPR021102">
    <property type="entry name" value="PNGase_A"/>
</dbReference>
<gene>
    <name evidence="2" type="ORF">SCAR479_06154</name>
</gene>